<feature type="chain" id="PRO_5031468147" evidence="1">
    <location>
        <begin position="30"/>
        <end position="561"/>
    </location>
</feature>
<feature type="signal peptide" evidence="1">
    <location>
        <begin position="1"/>
        <end position="29"/>
    </location>
</feature>
<accession>A0A7W2I742</accession>
<dbReference type="RefSeq" id="WP_182217808.1">
    <property type="nucleotide sequence ID" value="NZ_JACEZS010000009.1"/>
</dbReference>
<name>A0A7W2I742_9BURK</name>
<evidence type="ECO:0000313" key="2">
    <source>
        <dbReference type="EMBL" id="MBA5606096.1"/>
    </source>
</evidence>
<evidence type="ECO:0000313" key="3">
    <source>
        <dbReference type="Proteomes" id="UP000566711"/>
    </source>
</evidence>
<evidence type="ECO:0000256" key="1">
    <source>
        <dbReference type="SAM" id="SignalP"/>
    </source>
</evidence>
<dbReference type="Proteomes" id="UP000566711">
    <property type="component" value="Unassembled WGS sequence"/>
</dbReference>
<gene>
    <name evidence="2" type="ORF">H3H36_12085</name>
</gene>
<dbReference type="EMBL" id="JACEZS010000009">
    <property type="protein sequence ID" value="MBA5606096.1"/>
    <property type="molecule type" value="Genomic_DNA"/>
</dbReference>
<dbReference type="AlphaFoldDB" id="A0A7W2I742"/>
<dbReference type="Pfam" id="PF06980">
    <property type="entry name" value="DUF1302"/>
    <property type="match status" value="1"/>
</dbReference>
<organism evidence="2 3">
    <name type="scientific">Rugamonas fusca</name>
    <dbReference type="NCBI Taxonomy" id="2758568"/>
    <lineage>
        <taxon>Bacteria</taxon>
        <taxon>Pseudomonadati</taxon>
        <taxon>Pseudomonadota</taxon>
        <taxon>Betaproteobacteria</taxon>
        <taxon>Burkholderiales</taxon>
        <taxon>Oxalobacteraceae</taxon>
        <taxon>Telluria group</taxon>
        <taxon>Rugamonas</taxon>
    </lineage>
</organism>
<reference evidence="2 3" key="1">
    <citation type="submission" date="2020-07" db="EMBL/GenBank/DDBJ databases">
        <title>Novel species isolated from subtropical streams in China.</title>
        <authorList>
            <person name="Lu H."/>
        </authorList>
    </citation>
    <scope>NUCLEOTIDE SEQUENCE [LARGE SCALE GENOMIC DNA]</scope>
    <source>
        <strain evidence="2 3">FT3S</strain>
    </source>
</reference>
<protein>
    <submittedName>
        <fullName evidence="2">DUF1302 domain-containing protein</fullName>
    </submittedName>
</protein>
<sequence>MSNKNAVSAGGFALAAGVAAILQMAQAQAGTIETGQPDLKVRWDNTFKYSAALRVKDASQNVAASYANPNVDAGDLALDKGLINNRVDWLTELDVAYQGMGARVSAAAWYDTVYNKSSNDFPVSIPFPNTASALAGGPNNVFTPAAKKLMGRKAELADAFIYGSTDIGDGMGLSGRIGRHTQLYGETLFLGANGIAYAQGPVDLIKLFSLPGVQFKEIALPVGQVSGNLQINSDLSVGAYYQYQWRPLRLPAAGSYFSPADFVGDGADLLLTPVGGAASRTHDLEGRDSGQFGARVKFKVPGSDVEYGLYAAKYDDKSPIPVLTVTEPGAYNGGTYRLMYAQDVKVYGASFSTLIGETNVGGEMSTRRDTPLAPLGDLVINFDPTADNRKNSPYAIGNSFHANLSAITVLAANPLWDAGSFVGELAFNRLLSVTRNPSNPLFANGVLNTTHTRDAWAMRMVFQPEYFQVMSGLDLQVPIGLGYGISGRSAVFQVAPEHGGDLSIGANFDYKKTWRAGVQFTHYIGAAGAAPSLNAATNTQASYQQYYKDRDFVTFSVQRTF</sequence>
<keyword evidence="1" id="KW-0732">Signal</keyword>
<keyword evidence="3" id="KW-1185">Reference proteome</keyword>
<proteinExistence type="predicted"/>
<dbReference type="InterPro" id="IPR010727">
    <property type="entry name" value="DUF1302"/>
</dbReference>
<comment type="caution">
    <text evidence="2">The sequence shown here is derived from an EMBL/GenBank/DDBJ whole genome shotgun (WGS) entry which is preliminary data.</text>
</comment>